<protein>
    <recommendedName>
        <fullName evidence="3">Helicase XPB/Ssl2 N-terminal domain-containing protein</fullName>
    </recommendedName>
</protein>
<comment type="caution">
    <text evidence="1">The sequence shown here is derived from an EMBL/GenBank/DDBJ whole genome shotgun (WGS) entry which is preliminary data.</text>
</comment>
<evidence type="ECO:0000313" key="1">
    <source>
        <dbReference type="EMBL" id="MDX8336986.1"/>
    </source>
</evidence>
<dbReference type="EMBL" id="JAVIKH010000017">
    <property type="protein sequence ID" value="MDX8336986.1"/>
    <property type="molecule type" value="Genomic_DNA"/>
</dbReference>
<reference evidence="2" key="1">
    <citation type="submission" date="2023-07" db="EMBL/GenBank/DDBJ databases">
        <authorList>
            <person name="Colorado M.A."/>
            <person name="Villamil L.M."/>
            <person name="Melo J.F."/>
            <person name="Rodriguez J.A."/>
            <person name="Ruiz R.Y."/>
        </authorList>
    </citation>
    <scope>NUCLEOTIDE SEQUENCE [LARGE SCALE GENOMIC DNA]</scope>
    <source>
        <strain evidence="2">C33</strain>
    </source>
</reference>
<sequence length="586" mass="68967">MGISRDRFRKALNESYSKEVLFKIFKKYFLDWIAEGYIGSNLGLFEISLISESTNKQTFLELMEQMYSKEEIFKGIFSSLPKEVQEVFESIAWKGKFKIKDRDLYLKDEEGYNIKSELKDEFLFFVKTGEPKRGEYLTLNNDIVRVMRRFMDKPKEYFIYKLTNCETEFKENNEEKIQENLRKYYSFFKEGKMQLSSSGKLLKESKNNMKKYCNIHEYYEGIKDLEFLKTETMGLFLFLFKDEYLNDDYIRSSNLKAIVNGFLDGTIIKSEDNTYISLYLNYLKGIKNVGKSNDEIKRGLATIKMILSEFPDDGYVSIDNIIKSILYRDEFIEIIDVESAFTTLYINEANYERTKIVGYDKYLAYVVEPFIKSVFFILASLGVLEICYEKPSSANSLYLKNGYLSKYDGIKYVKFTELGRYIFDRVLTYDFKVLEDEGKIILDEDRLIVTVLGESPIRLMTLEKLGNKIAPNKFKISEETLTKGLENLNEVHTKIQEFKEKITNDLPINWNRFFGEVIEKTEVITHVPEYRVLKLKNDKNLLSAISKDKRFKPLILKGEDFHIMVKNENLDKVSGLFKEYGYFINL</sequence>
<evidence type="ECO:0008006" key="3">
    <source>
        <dbReference type="Google" id="ProtNLM"/>
    </source>
</evidence>
<dbReference type="Proteomes" id="UP001279681">
    <property type="component" value="Unassembled WGS sequence"/>
</dbReference>
<proteinExistence type="predicted"/>
<accession>A0ABU4WBQ8</accession>
<organism evidence="1 2">
    <name type="scientific">Candidatus Cetobacterium colombiensis</name>
    <dbReference type="NCBI Taxonomy" id="3073100"/>
    <lineage>
        <taxon>Bacteria</taxon>
        <taxon>Fusobacteriati</taxon>
        <taxon>Fusobacteriota</taxon>
        <taxon>Fusobacteriia</taxon>
        <taxon>Fusobacteriales</taxon>
        <taxon>Fusobacteriaceae</taxon>
        <taxon>Cetobacterium</taxon>
    </lineage>
</organism>
<dbReference type="RefSeq" id="WP_320314338.1">
    <property type="nucleotide sequence ID" value="NZ_JAVIKH010000017.1"/>
</dbReference>
<gene>
    <name evidence="1" type="ORF">RFV38_10840</name>
</gene>
<evidence type="ECO:0000313" key="2">
    <source>
        <dbReference type="Proteomes" id="UP001279681"/>
    </source>
</evidence>
<keyword evidence="2" id="KW-1185">Reference proteome</keyword>
<name>A0ABU4WBQ8_9FUSO</name>